<dbReference type="AlphaFoldDB" id="A0A9X2MJA3"/>
<dbReference type="EMBL" id="JANIPJ010000002">
    <property type="protein sequence ID" value="MCR2802858.1"/>
    <property type="molecule type" value="Genomic_DNA"/>
</dbReference>
<organism evidence="1 2">
    <name type="scientific">Paenibacillus soyae</name>
    <dbReference type="NCBI Taxonomy" id="2969249"/>
    <lineage>
        <taxon>Bacteria</taxon>
        <taxon>Bacillati</taxon>
        <taxon>Bacillota</taxon>
        <taxon>Bacilli</taxon>
        <taxon>Bacillales</taxon>
        <taxon>Paenibacillaceae</taxon>
        <taxon>Paenibacillus</taxon>
    </lineage>
</organism>
<dbReference type="RefSeq" id="WP_257442662.1">
    <property type="nucleotide sequence ID" value="NZ_JANIPJ010000002.1"/>
</dbReference>
<keyword evidence="2" id="KW-1185">Reference proteome</keyword>
<evidence type="ECO:0000313" key="1">
    <source>
        <dbReference type="EMBL" id="MCR2802858.1"/>
    </source>
</evidence>
<name>A0A9X2MJA3_9BACL</name>
<accession>A0A9X2MJA3</accession>
<protein>
    <submittedName>
        <fullName evidence="1">Uncharacterized protein</fullName>
    </submittedName>
</protein>
<gene>
    <name evidence="1" type="ORF">NQZ67_03095</name>
</gene>
<reference evidence="1" key="1">
    <citation type="submission" date="2022-08" db="EMBL/GenBank/DDBJ databases">
        <title>The genomic sequence of strain Paenibacillus sp. SCIV0701.</title>
        <authorList>
            <person name="Zhao H."/>
        </authorList>
    </citation>
    <scope>NUCLEOTIDE SEQUENCE</scope>
    <source>
        <strain evidence="1">SCIV0701</strain>
    </source>
</reference>
<comment type="caution">
    <text evidence="1">The sequence shown here is derived from an EMBL/GenBank/DDBJ whole genome shotgun (WGS) entry which is preliminary data.</text>
</comment>
<sequence length="107" mass="11992">MIKYGSDCITELKFEGYRPAMELREDGQWVDIVLHPSLHESTPAPDDLIQFSILVICTTDGTIAQIVPQDEDCDCEYQFTFSEKEQIASYINSGEVQAAIGKLTSRS</sequence>
<proteinExistence type="predicted"/>
<dbReference type="Proteomes" id="UP001141950">
    <property type="component" value="Unassembled WGS sequence"/>
</dbReference>
<evidence type="ECO:0000313" key="2">
    <source>
        <dbReference type="Proteomes" id="UP001141950"/>
    </source>
</evidence>